<name>A0A916ZZC2_9RHOB</name>
<keyword evidence="2" id="KW-1185">Reference proteome</keyword>
<protein>
    <recommendedName>
        <fullName evidence="3">Helix-turn-helix domain-containing protein</fullName>
    </recommendedName>
</protein>
<evidence type="ECO:0008006" key="3">
    <source>
        <dbReference type="Google" id="ProtNLM"/>
    </source>
</evidence>
<dbReference type="Proteomes" id="UP000612855">
    <property type="component" value="Unassembled WGS sequence"/>
</dbReference>
<reference evidence="2" key="1">
    <citation type="journal article" date="2019" name="Int. J. Syst. Evol. Microbiol.">
        <title>The Global Catalogue of Microorganisms (GCM) 10K type strain sequencing project: providing services to taxonomists for standard genome sequencing and annotation.</title>
        <authorList>
            <consortium name="The Broad Institute Genomics Platform"/>
            <consortium name="The Broad Institute Genome Sequencing Center for Infectious Disease"/>
            <person name="Wu L."/>
            <person name="Ma J."/>
        </authorList>
    </citation>
    <scope>NUCLEOTIDE SEQUENCE [LARGE SCALE GENOMIC DNA]</scope>
    <source>
        <strain evidence="2">CGMCC 1.12664</strain>
    </source>
</reference>
<comment type="caution">
    <text evidence="1">The sequence shown here is derived from an EMBL/GenBank/DDBJ whole genome shotgun (WGS) entry which is preliminary data.</text>
</comment>
<accession>A0A916ZZC2</accession>
<dbReference type="EMBL" id="BMFJ01000001">
    <property type="protein sequence ID" value="GGE18764.1"/>
    <property type="molecule type" value="Genomic_DNA"/>
</dbReference>
<evidence type="ECO:0000313" key="2">
    <source>
        <dbReference type="Proteomes" id="UP000612855"/>
    </source>
</evidence>
<sequence>MPRPAASSDVAALPPPTRRGLKREEAAAYIGVGGTKFDAMVADGRMPKAKRIDGRRVWDVRALDHHFDLLPGGDDSDHNPWDE</sequence>
<evidence type="ECO:0000313" key="1">
    <source>
        <dbReference type="EMBL" id="GGE18764.1"/>
    </source>
</evidence>
<proteinExistence type="predicted"/>
<organism evidence="1 2">
    <name type="scientific">Primorskyibacter flagellatus</name>
    <dbReference type="NCBI Taxonomy" id="1387277"/>
    <lineage>
        <taxon>Bacteria</taxon>
        <taxon>Pseudomonadati</taxon>
        <taxon>Pseudomonadota</taxon>
        <taxon>Alphaproteobacteria</taxon>
        <taxon>Rhodobacterales</taxon>
        <taxon>Roseobacteraceae</taxon>
        <taxon>Primorskyibacter</taxon>
    </lineage>
</organism>
<dbReference type="AlphaFoldDB" id="A0A916ZZC2"/>
<gene>
    <name evidence="1" type="ORF">GCM10011360_04410</name>
</gene>